<organism evidence="2 3">
    <name type="scientific">Aspergillus ochraceoroseus</name>
    <dbReference type="NCBI Taxonomy" id="138278"/>
    <lineage>
        <taxon>Eukaryota</taxon>
        <taxon>Fungi</taxon>
        <taxon>Dikarya</taxon>
        <taxon>Ascomycota</taxon>
        <taxon>Pezizomycotina</taxon>
        <taxon>Eurotiomycetes</taxon>
        <taxon>Eurotiomycetidae</taxon>
        <taxon>Eurotiales</taxon>
        <taxon>Aspergillaceae</taxon>
        <taxon>Aspergillus</taxon>
        <taxon>Aspergillus subgen. Nidulantes</taxon>
    </lineage>
</organism>
<protein>
    <submittedName>
        <fullName evidence="2">Uncharacterized protein</fullName>
    </submittedName>
</protein>
<feature type="compositionally biased region" description="Polar residues" evidence="1">
    <location>
        <begin position="175"/>
        <end position="185"/>
    </location>
</feature>
<name>A0A0F8US57_9EURO</name>
<dbReference type="VEuPathDB" id="FungiDB:P175DRAFT_0402671"/>
<evidence type="ECO:0000313" key="3">
    <source>
        <dbReference type="Proteomes" id="UP000034947"/>
    </source>
</evidence>
<proteinExistence type="predicted"/>
<dbReference type="OrthoDB" id="3641178at2759"/>
<dbReference type="AlphaFoldDB" id="A0A0F8US57"/>
<comment type="caution">
    <text evidence="2">The sequence shown here is derived from an EMBL/GenBank/DDBJ whole genome shotgun (WGS) entry which is preliminary data.</text>
</comment>
<keyword evidence="3" id="KW-1185">Reference proteome</keyword>
<accession>A0A0F8US57</accession>
<evidence type="ECO:0000256" key="1">
    <source>
        <dbReference type="SAM" id="MobiDB-lite"/>
    </source>
</evidence>
<feature type="compositionally biased region" description="Acidic residues" evidence="1">
    <location>
        <begin position="163"/>
        <end position="174"/>
    </location>
</feature>
<dbReference type="Proteomes" id="UP000034947">
    <property type="component" value="Unassembled WGS sequence"/>
</dbReference>
<gene>
    <name evidence="2" type="ORF">AOCH_002187</name>
</gene>
<evidence type="ECO:0000313" key="2">
    <source>
        <dbReference type="EMBL" id="KKK22328.1"/>
    </source>
</evidence>
<dbReference type="EMBL" id="JYKN01000941">
    <property type="protein sequence ID" value="KKK22328.1"/>
    <property type="molecule type" value="Genomic_DNA"/>
</dbReference>
<sequence>MTPAVAIKSSRLGASVAVRASEQWKITLQDIKLLYLQRQYKRCIARSSAILNTSREASLLQIHPVYKTYLYYYSAISYEAMGRYAHNYSINKLPLLHSALDCFVTCLAVLPNTIRIHETDPETPSYTSFGESCSASDLSGTLSPTESLVSSITDIIDKTLGCSDDDDDDDDDDATVNNVSASPFQNADDADHYSAEQAAPSTDHTGSSGPGRVRPPPPLPIKVVPFGRTCPDRSKSRLGGGDIAVVVVVDSSHAAESHGYQQAASAAAAAAPMTPRRREEAAAVGNYNASIHFLYSQINSNIASVHYLIDEVAGIRQARKKKSQSFGRSASFWSFRPVTEGASPESVAQRVSDPDSTTETMQARIARLRAEGWQTVGLRSSKRRWKGSAYYKAYCGSVLDELYLDAQMPRLDD</sequence>
<reference evidence="2 3" key="1">
    <citation type="submission" date="2015-02" db="EMBL/GenBank/DDBJ databases">
        <title>Draft Genome Sequences of Two Closely-Related Aflatoxigenic Aspergillus Species Obtained from the Cote d'Ivoire.</title>
        <authorList>
            <person name="Moore G.G."/>
            <person name="Beltz S.B."/>
            <person name="Mack B.M."/>
        </authorList>
    </citation>
    <scope>NUCLEOTIDE SEQUENCE [LARGE SCALE GENOMIC DNA]</scope>
    <source>
        <strain evidence="2 3">SRRC1432</strain>
    </source>
</reference>
<feature type="region of interest" description="Disordered" evidence="1">
    <location>
        <begin position="160"/>
        <end position="224"/>
    </location>
</feature>